<evidence type="ECO:0000313" key="2">
    <source>
        <dbReference type="EMBL" id="QKX61626.1"/>
    </source>
</evidence>
<gene>
    <name evidence="2" type="ORF">TRUGW13939_08778</name>
</gene>
<dbReference type="OrthoDB" id="4358740at2759"/>
<dbReference type="RefSeq" id="XP_035347800.1">
    <property type="nucleotide sequence ID" value="XM_035491907.1"/>
</dbReference>
<keyword evidence="3" id="KW-1185">Reference proteome</keyword>
<dbReference type="AlphaFoldDB" id="A0A7H8R5Z9"/>
<name>A0A7H8R5Z9_TALRU</name>
<dbReference type="GeneID" id="55996266"/>
<evidence type="ECO:0000256" key="1">
    <source>
        <dbReference type="SAM" id="MobiDB-lite"/>
    </source>
</evidence>
<dbReference type="EMBL" id="CP055902">
    <property type="protein sequence ID" value="QKX61626.1"/>
    <property type="molecule type" value="Genomic_DNA"/>
</dbReference>
<protein>
    <submittedName>
        <fullName evidence="2">Uncharacterized protein</fullName>
    </submittedName>
</protein>
<dbReference type="KEGG" id="trg:TRUGW13939_08778"/>
<reference evidence="3" key="1">
    <citation type="submission" date="2020-06" db="EMBL/GenBank/DDBJ databases">
        <title>A chromosome-scale genome assembly of Talaromyces rugulosus W13939.</title>
        <authorList>
            <person name="Wang B."/>
            <person name="Guo L."/>
            <person name="Ye K."/>
            <person name="Wang L."/>
        </authorList>
    </citation>
    <scope>NUCLEOTIDE SEQUENCE [LARGE SCALE GENOMIC DNA]</scope>
    <source>
        <strain evidence="3">W13939</strain>
    </source>
</reference>
<accession>A0A7H8R5Z9</accession>
<proteinExistence type="predicted"/>
<evidence type="ECO:0000313" key="3">
    <source>
        <dbReference type="Proteomes" id="UP000509510"/>
    </source>
</evidence>
<dbReference type="Proteomes" id="UP000509510">
    <property type="component" value="Chromosome V"/>
</dbReference>
<feature type="region of interest" description="Disordered" evidence="1">
    <location>
        <begin position="126"/>
        <end position="158"/>
    </location>
</feature>
<sequence length="158" mass="17885">MSAKHPLRVLAIVSDKSQTWEQSPEEIIPFTLRVIAENNLCDVTEISVSDTTLLAIQYYRTRKMFIFDILNEHYDAAKGHRPEDNELPVVVIHLSNRNIASQPHPEECARINETVRYLHDANGFGSTPPFVEDHTSGTPPNYPNPRSLTRSVPPQKAL</sequence>
<feature type="compositionally biased region" description="Polar residues" evidence="1">
    <location>
        <begin position="136"/>
        <end position="152"/>
    </location>
</feature>
<organism evidence="2 3">
    <name type="scientific">Talaromyces rugulosus</name>
    <name type="common">Penicillium rugulosum</name>
    <dbReference type="NCBI Taxonomy" id="121627"/>
    <lineage>
        <taxon>Eukaryota</taxon>
        <taxon>Fungi</taxon>
        <taxon>Dikarya</taxon>
        <taxon>Ascomycota</taxon>
        <taxon>Pezizomycotina</taxon>
        <taxon>Eurotiomycetes</taxon>
        <taxon>Eurotiomycetidae</taxon>
        <taxon>Eurotiales</taxon>
        <taxon>Trichocomaceae</taxon>
        <taxon>Talaromyces</taxon>
        <taxon>Talaromyces sect. Islandici</taxon>
    </lineage>
</organism>